<dbReference type="AlphaFoldDB" id="A0A8H4FPJ5"/>
<evidence type="ECO:0000313" key="3">
    <source>
        <dbReference type="Proteomes" id="UP000613401"/>
    </source>
</evidence>
<evidence type="ECO:0000256" key="1">
    <source>
        <dbReference type="SAM" id="SignalP"/>
    </source>
</evidence>
<keyword evidence="1" id="KW-0732">Signal</keyword>
<dbReference type="Proteomes" id="UP000613401">
    <property type="component" value="Unassembled WGS sequence"/>
</dbReference>
<feature type="chain" id="PRO_5034905748" evidence="1">
    <location>
        <begin position="30"/>
        <end position="80"/>
    </location>
</feature>
<comment type="caution">
    <text evidence="2">The sequence shown here is derived from an EMBL/GenBank/DDBJ whole genome shotgun (WGS) entry which is preliminary data.</text>
</comment>
<reference evidence="2" key="2">
    <citation type="submission" date="2020-03" db="EMBL/GenBank/DDBJ databases">
        <authorList>
            <person name="Fu F.-F."/>
            <person name="Chen J."/>
        </authorList>
    </citation>
    <scope>NUCLEOTIDE SEQUENCE</scope>
    <source>
        <strain evidence="2">Lc1</strain>
    </source>
</reference>
<dbReference type="RefSeq" id="XP_045267648.1">
    <property type="nucleotide sequence ID" value="XM_045406356.1"/>
</dbReference>
<dbReference type="EMBL" id="WVTB01000019">
    <property type="protein sequence ID" value="KAF3808489.1"/>
    <property type="molecule type" value="Genomic_DNA"/>
</dbReference>
<organism evidence="2 3">
    <name type="scientific">Colletotrichum gloeosporioides</name>
    <name type="common">Anthracnose fungus</name>
    <name type="synonym">Glomerella cingulata</name>
    <dbReference type="NCBI Taxonomy" id="474922"/>
    <lineage>
        <taxon>Eukaryota</taxon>
        <taxon>Fungi</taxon>
        <taxon>Dikarya</taxon>
        <taxon>Ascomycota</taxon>
        <taxon>Pezizomycotina</taxon>
        <taxon>Sordariomycetes</taxon>
        <taxon>Hypocreomycetidae</taxon>
        <taxon>Glomerellales</taxon>
        <taxon>Glomerellaceae</taxon>
        <taxon>Colletotrichum</taxon>
        <taxon>Colletotrichum gloeosporioides species complex</taxon>
    </lineage>
</organism>
<dbReference type="GeneID" id="69013499"/>
<keyword evidence="3" id="KW-1185">Reference proteome</keyword>
<evidence type="ECO:0000313" key="2">
    <source>
        <dbReference type="EMBL" id="KAF3808489.1"/>
    </source>
</evidence>
<feature type="signal peptide" evidence="1">
    <location>
        <begin position="1"/>
        <end position="29"/>
    </location>
</feature>
<accession>A0A8H4FPJ5</accession>
<reference evidence="2" key="1">
    <citation type="journal article" date="2020" name="Phytopathology">
        <title>Genome sequence and comparative analysis of Colletotrichum gloeosporioides isolated from Liriodendron leaves.</title>
        <authorList>
            <person name="Fu F.F."/>
            <person name="Hao Z."/>
            <person name="Wang P."/>
            <person name="Lu Y."/>
            <person name="Xue L.J."/>
            <person name="Wei G."/>
            <person name="Tian Y."/>
            <person name="Baishi H."/>
            <person name="Xu H."/>
            <person name="Shi J."/>
            <person name="Cheng T."/>
            <person name="Wang G."/>
            <person name="Yi Y."/>
            <person name="Chen J."/>
        </authorList>
    </citation>
    <scope>NUCLEOTIDE SEQUENCE</scope>
    <source>
        <strain evidence="2">Lc1</strain>
    </source>
</reference>
<protein>
    <submittedName>
        <fullName evidence="2">Uncharacterized protein</fullName>
    </submittedName>
</protein>
<sequence length="80" mass="8971">MSSRAFSSTVHDMAMCGLALLLCTSVVLSARNEAMTYTQFYRQIQERATQYHVPGPFKDFGKGPELGKCGIDDPWTCLYE</sequence>
<proteinExistence type="predicted"/>
<gene>
    <name evidence="2" type="ORF">GCG54_00006351</name>
</gene>
<name>A0A8H4FPJ5_COLGL</name>